<comment type="caution">
    <text evidence="1">The sequence shown here is derived from an EMBL/GenBank/DDBJ whole genome shotgun (WGS) entry which is preliminary data.</text>
</comment>
<protein>
    <submittedName>
        <fullName evidence="1">Uncharacterized protein</fullName>
    </submittedName>
</protein>
<evidence type="ECO:0000313" key="2">
    <source>
        <dbReference type="Proteomes" id="UP001161406"/>
    </source>
</evidence>
<dbReference type="Proteomes" id="UP001161406">
    <property type="component" value="Unassembled WGS sequence"/>
</dbReference>
<dbReference type="RefSeq" id="WP_284388905.1">
    <property type="nucleotide sequence ID" value="NZ_BSNG01000001.1"/>
</dbReference>
<organism evidence="1 2">
    <name type="scientific">Devosia yakushimensis</name>
    <dbReference type="NCBI Taxonomy" id="470028"/>
    <lineage>
        <taxon>Bacteria</taxon>
        <taxon>Pseudomonadati</taxon>
        <taxon>Pseudomonadota</taxon>
        <taxon>Alphaproteobacteria</taxon>
        <taxon>Hyphomicrobiales</taxon>
        <taxon>Devosiaceae</taxon>
        <taxon>Devosia</taxon>
    </lineage>
</organism>
<proteinExistence type="predicted"/>
<gene>
    <name evidence="1" type="ORF">GCM10007913_12150</name>
</gene>
<sequence length="245" mass="28504">MTREPSEEEFLKHVERHQLTVALDNGLYRHLTLKEPKSSNRHFHITTWPGYLTISGDMGCYVFARTPDMFGFFRDDNHCRINPSYWGEKLQAIGRSESYREFSKAAYRSALVRDFRDYYPQGTPDRMRIWKDVRWTLLDDFSPSTAEEAIRAVDSYRDPNRESKFREFWDHRLTDYTYHYIWCCRAIVWAIKQYDDRQALIGAGLTTAEKAAQASRCGCKGSDDLCPCQNAPDAQTIAERLAGAA</sequence>
<evidence type="ECO:0000313" key="1">
    <source>
        <dbReference type="EMBL" id="GLQ09283.1"/>
    </source>
</evidence>
<name>A0ABQ5UCC7_9HYPH</name>
<keyword evidence="2" id="KW-1185">Reference proteome</keyword>
<accession>A0ABQ5UCC7</accession>
<reference evidence="1" key="2">
    <citation type="submission" date="2023-01" db="EMBL/GenBank/DDBJ databases">
        <title>Draft genome sequence of Devosia yakushimensis strain NBRC 103855.</title>
        <authorList>
            <person name="Sun Q."/>
            <person name="Mori K."/>
        </authorList>
    </citation>
    <scope>NUCLEOTIDE SEQUENCE</scope>
    <source>
        <strain evidence="1">NBRC 103855</strain>
    </source>
</reference>
<dbReference type="EMBL" id="BSNG01000001">
    <property type="protein sequence ID" value="GLQ09283.1"/>
    <property type="molecule type" value="Genomic_DNA"/>
</dbReference>
<reference evidence="1" key="1">
    <citation type="journal article" date="2014" name="Int. J. Syst. Evol. Microbiol.">
        <title>Complete genome of a new Firmicutes species belonging to the dominant human colonic microbiota ('Ruminococcus bicirculans') reveals two chromosomes and a selective capacity to utilize plant glucans.</title>
        <authorList>
            <consortium name="NISC Comparative Sequencing Program"/>
            <person name="Wegmann U."/>
            <person name="Louis P."/>
            <person name="Goesmann A."/>
            <person name="Henrissat B."/>
            <person name="Duncan S.H."/>
            <person name="Flint H.J."/>
        </authorList>
    </citation>
    <scope>NUCLEOTIDE SEQUENCE</scope>
    <source>
        <strain evidence="1">NBRC 103855</strain>
    </source>
</reference>